<proteinExistence type="predicted"/>
<dbReference type="GO" id="GO:0016787">
    <property type="term" value="F:hydrolase activity"/>
    <property type="evidence" value="ECO:0007669"/>
    <property type="project" value="UniProtKB-KW"/>
</dbReference>
<reference evidence="6 7" key="1">
    <citation type="submission" date="2013-01" db="EMBL/GenBank/DDBJ databases">
        <authorList>
            <person name="Harkins D.M."/>
            <person name="Durkin A.S."/>
            <person name="Brinkac L.M."/>
            <person name="Haft D.H."/>
            <person name="Selengut J.D."/>
            <person name="Sanka R."/>
            <person name="DePew J."/>
            <person name="Purushe J."/>
            <person name="Tulsiani S.M."/>
            <person name="Graham G.C."/>
            <person name="Burns M.-A."/>
            <person name="Dohnt M.F."/>
            <person name="Smythe L.D."/>
            <person name="McKay D.B."/>
            <person name="Craig S.B."/>
            <person name="Vinetz J.M."/>
            <person name="Sutton G.G."/>
            <person name="Nierman W.C."/>
            <person name="Fouts D.E."/>
        </authorList>
    </citation>
    <scope>NUCLEOTIDE SEQUENCE [LARGE SCALE GENOMIC DNA]</scope>
    <source>
        <strain evidence="6 7">LT2116</strain>
    </source>
</reference>
<evidence type="ECO:0000313" key="6">
    <source>
        <dbReference type="EMBL" id="EMF81784.1"/>
    </source>
</evidence>
<keyword evidence="4" id="KW-0067">ATP-binding</keyword>
<dbReference type="GO" id="GO:0004386">
    <property type="term" value="F:helicase activity"/>
    <property type="evidence" value="ECO:0007669"/>
    <property type="project" value="UniProtKB-KW"/>
</dbReference>
<dbReference type="GO" id="GO:0005524">
    <property type="term" value="F:ATP binding"/>
    <property type="evidence" value="ECO:0007669"/>
    <property type="project" value="UniProtKB-KW"/>
</dbReference>
<dbReference type="Gene3D" id="3.40.50.300">
    <property type="entry name" value="P-loop containing nucleotide triphosphate hydrolases"/>
    <property type="match status" value="1"/>
</dbReference>
<dbReference type="InterPro" id="IPR050474">
    <property type="entry name" value="Hel308_SKI2-like"/>
</dbReference>
<dbReference type="AlphaFoldDB" id="M3G718"/>
<evidence type="ECO:0000256" key="1">
    <source>
        <dbReference type="ARBA" id="ARBA00022741"/>
    </source>
</evidence>
<keyword evidence="2" id="KW-0378">Hydrolase</keyword>
<feature type="domain" description="Helicase C-terminal" evidence="5">
    <location>
        <begin position="37"/>
        <end position="120"/>
    </location>
</feature>
<protein>
    <recommendedName>
        <fullName evidence="5">Helicase C-terminal domain-containing protein</fullName>
    </recommendedName>
</protein>
<evidence type="ECO:0000256" key="2">
    <source>
        <dbReference type="ARBA" id="ARBA00022801"/>
    </source>
</evidence>
<name>M3G718_9LEPT</name>
<evidence type="ECO:0000256" key="4">
    <source>
        <dbReference type="ARBA" id="ARBA00022840"/>
    </source>
</evidence>
<keyword evidence="1" id="KW-0547">Nucleotide-binding</keyword>
<gene>
    <name evidence="6" type="ORF">LEP1GSC188_2296</name>
</gene>
<evidence type="ECO:0000256" key="3">
    <source>
        <dbReference type="ARBA" id="ARBA00022806"/>
    </source>
</evidence>
<dbReference type="Pfam" id="PF00271">
    <property type="entry name" value="Helicase_C"/>
    <property type="match status" value="1"/>
</dbReference>
<evidence type="ECO:0000259" key="5">
    <source>
        <dbReference type="SMART" id="SM00490"/>
    </source>
</evidence>
<accession>M3G718</accession>
<dbReference type="InterPro" id="IPR027417">
    <property type="entry name" value="P-loop_NTPase"/>
</dbReference>
<dbReference type="PANTHER" id="PTHR47961">
    <property type="entry name" value="DNA POLYMERASE THETA, PUTATIVE (AFU_ORTHOLOGUE AFUA_1G05260)-RELATED"/>
    <property type="match status" value="1"/>
</dbReference>
<dbReference type="SMART" id="SM00490">
    <property type="entry name" value="HELICc"/>
    <property type="match status" value="1"/>
</dbReference>
<sequence>MVNQRAEFLSRVIDERDESENIKLVKNFIQDEVGRQTVLSSVLEKRIALHHAGLSDESKLLVEYLIRQKGINFIFATSTLAEGVNFPVSSVYFDSYEKGSGNTLTANDFWNISGRAGRTMIDNYGKLLFPFDSKKMKSVRVVTPLKTVQLS</sequence>
<dbReference type="Proteomes" id="UP000011770">
    <property type="component" value="Unassembled WGS sequence"/>
</dbReference>
<comment type="caution">
    <text evidence="6">The sequence shown here is derived from an EMBL/GenBank/DDBJ whole genome shotgun (WGS) entry which is preliminary data.</text>
</comment>
<dbReference type="SUPFAM" id="SSF52540">
    <property type="entry name" value="P-loop containing nucleoside triphosphate hydrolases"/>
    <property type="match status" value="1"/>
</dbReference>
<organism evidence="6 7">
    <name type="scientific">Leptospira weilii serovar Topaz str. LT2116</name>
    <dbReference type="NCBI Taxonomy" id="1088540"/>
    <lineage>
        <taxon>Bacteria</taxon>
        <taxon>Pseudomonadati</taxon>
        <taxon>Spirochaetota</taxon>
        <taxon>Spirochaetia</taxon>
        <taxon>Leptospirales</taxon>
        <taxon>Leptospiraceae</taxon>
        <taxon>Leptospira</taxon>
    </lineage>
</organism>
<dbReference type="PANTHER" id="PTHR47961:SF10">
    <property type="entry name" value="ATP-DEPENDENT DNA HELICASE HEL308"/>
    <property type="match status" value="1"/>
</dbReference>
<dbReference type="EMBL" id="AHOR02000031">
    <property type="protein sequence ID" value="EMF81784.1"/>
    <property type="molecule type" value="Genomic_DNA"/>
</dbReference>
<dbReference type="InterPro" id="IPR001650">
    <property type="entry name" value="Helicase_C-like"/>
</dbReference>
<keyword evidence="3" id="KW-0347">Helicase</keyword>
<evidence type="ECO:0000313" key="7">
    <source>
        <dbReference type="Proteomes" id="UP000011770"/>
    </source>
</evidence>